<evidence type="ECO:0000259" key="12">
    <source>
        <dbReference type="PROSITE" id="PS50893"/>
    </source>
</evidence>
<evidence type="ECO:0000259" key="13">
    <source>
        <dbReference type="PROSITE" id="PS50929"/>
    </source>
</evidence>
<keyword evidence="7" id="KW-0067">ATP-binding</keyword>
<dbReference type="SMART" id="SM00382">
    <property type="entry name" value="AAA"/>
    <property type="match status" value="2"/>
</dbReference>
<feature type="compositionally biased region" description="Low complexity" evidence="10">
    <location>
        <begin position="1"/>
        <end position="13"/>
    </location>
</feature>
<dbReference type="InterPro" id="IPR003593">
    <property type="entry name" value="AAA+_ATPase"/>
</dbReference>
<dbReference type="InterPro" id="IPR050173">
    <property type="entry name" value="ABC_transporter_C-like"/>
</dbReference>
<feature type="region of interest" description="Disordered" evidence="10">
    <location>
        <begin position="490"/>
        <end position="511"/>
    </location>
</feature>
<feature type="transmembrane region" description="Helical" evidence="11">
    <location>
        <begin position="406"/>
        <end position="428"/>
    </location>
</feature>
<feature type="domain" description="ABC transmembrane type-1" evidence="13">
    <location>
        <begin position="901"/>
        <end position="1202"/>
    </location>
</feature>
<evidence type="ECO:0000256" key="4">
    <source>
        <dbReference type="ARBA" id="ARBA00022692"/>
    </source>
</evidence>
<feature type="compositionally biased region" description="Basic and acidic residues" evidence="10">
    <location>
        <begin position="31"/>
        <end position="45"/>
    </location>
</feature>
<dbReference type="GO" id="GO:0005524">
    <property type="term" value="F:ATP binding"/>
    <property type="evidence" value="ECO:0007669"/>
    <property type="project" value="UniProtKB-KW"/>
</dbReference>
<evidence type="ECO:0000256" key="10">
    <source>
        <dbReference type="SAM" id="MobiDB-lite"/>
    </source>
</evidence>
<feature type="transmembrane region" description="Helical" evidence="11">
    <location>
        <begin position="1149"/>
        <end position="1166"/>
    </location>
</feature>
<feature type="compositionally biased region" description="Polar residues" evidence="10">
    <location>
        <begin position="862"/>
        <end position="875"/>
    </location>
</feature>
<keyword evidence="4 11" id="KW-0812">Transmembrane</keyword>
<keyword evidence="8 11" id="KW-1133">Transmembrane helix</keyword>
<dbReference type="CDD" id="cd18579">
    <property type="entry name" value="ABC_6TM_ABCC_D1"/>
    <property type="match status" value="1"/>
</dbReference>
<feature type="region of interest" description="Disordered" evidence="10">
    <location>
        <begin position="1"/>
        <end position="45"/>
    </location>
</feature>
<evidence type="ECO:0000256" key="11">
    <source>
        <dbReference type="SAM" id="Phobius"/>
    </source>
</evidence>
<evidence type="ECO:0000256" key="9">
    <source>
        <dbReference type="ARBA" id="ARBA00023136"/>
    </source>
</evidence>
<dbReference type="Pfam" id="PF00664">
    <property type="entry name" value="ABC_membrane"/>
    <property type="match status" value="2"/>
</dbReference>
<keyword evidence="5" id="KW-0677">Repeat</keyword>
<dbReference type="PROSITE" id="PS50929">
    <property type="entry name" value="ABC_TM1F"/>
    <property type="match status" value="2"/>
</dbReference>
<evidence type="ECO:0000256" key="6">
    <source>
        <dbReference type="ARBA" id="ARBA00022741"/>
    </source>
</evidence>
<dbReference type="PANTHER" id="PTHR24223:SF456">
    <property type="entry name" value="MULTIDRUG RESISTANCE-ASSOCIATED PROTEIN LETHAL(2)03659"/>
    <property type="match status" value="1"/>
</dbReference>
<dbReference type="InterPro" id="IPR036640">
    <property type="entry name" value="ABC1_TM_sf"/>
</dbReference>
<organism evidence="14 15">
    <name type="scientific">Pseudo-nitzschia multistriata</name>
    <dbReference type="NCBI Taxonomy" id="183589"/>
    <lineage>
        <taxon>Eukaryota</taxon>
        <taxon>Sar</taxon>
        <taxon>Stramenopiles</taxon>
        <taxon>Ochrophyta</taxon>
        <taxon>Bacillariophyta</taxon>
        <taxon>Bacillariophyceae</taxon>
        <taxon>Bacillariophycidae</taxon>
        <taxon>Bacillariales</taxon>
        <taxon>Bacillariaceae</taxon>
        <taxon>Pseudo-nitzschia</taxon>
    </lineage>
</organism>
<comment type="subcellular location">
    <subcellularLocation>
        <location evidence="1">Membrane</location>
        <topology evidence="1">Multi-pass membrane protein</topology>
    </subcellularLocation>
</comment>
<dbReference type="Pfam" id="PF00005">
    <property type="entry name" value="ABC_tran"/>
    <property type="match status" value="2"/>
</dbReference>
<dbReference type="InterPro" id="IPR027417">
    <property type="entry name" value="P-loop_NTPase"/>
</dbReference>
<dbReference type="OrthoDB" id="6500128at2759"/>
<keyword evidence="6" id="KW-0547">Nucleotide-binding</keyword>
<evidence type="ECO:0000256" key="7">
    <source>
        <dbReference type="ARBA" id="ARBA00022840"/>
    </source>
</evidence>
<feature type="transmembrane region" description="Helical" evidence="11">
    <location>
        <begin position="178"/>
        <end position="205"/>
    </location>
</feature>
<name>A0A448Z6A6_9STRA</name>
<dbReference type="InterPro" id="IPR044746">
    <property type="entry name" value="ABCC_6TM_D1"/>
</dbReference>
<protein>
    <recommendedName>
        <fullName evidence="16">ABC transporter</fullName>
    </recommendedName>
</protein>
<dbReference type="CDD" id="cd03250">
    <property type="entry name" value="ABCC_MRP_domain1"/>
    <property type="match status" value="1"/>
</dbReference>
<feature type="domain" description="ABC transmembrane type-1" evidence="13">
    <location>
        <begin position="186"/>
        <end position="473"/>
    </location>
</feature>
<dbReference type="CDD" id="cd18580">
    <property type="entry name" value="ABC_6TM_ABCC_D2"/>
    <property type="match status" value="1"/>
</dbReference>
<dbReference type="GO" id="GO:0016020">
    <property type="term" value="C:membrane"/>
    <property type="evidence" value="ECO:0007669"/>
    <property type="project" value="UniProtKB-SubCell"/>
</dbReference>
<keyword evidence="3" id="KW-0813">Transport</keyword>
<feature type="domain" description="ABC transporter" evidence="12">
    <location>
        <begin position="575"/>
        <end position="818"/>
    </location>
</feature>
<dbReference type="GO" id="GO:0016887">
    <property type="term" value="F:ATP hydrolysis activity"/>
    <property type="evidence" value="ECO:0007669"/>
    <property type="project" value="InterPro"/>
</dbReference>
<dbReference type="InterPro" id="IPR017871">
    <property type="entry name" value="ABC_transporter-like_CS"/>
</dbReference>
<dbReference type="FunFam" id="3.40.50.300:FF:000838">
    <property type="entry name" value="ABC multidrug transporter (Eurofung)"/>
    <property type="match status" value="1"/>
</dbReference>
<evidence type="ECO:0000256" key="3">
    <source>
        <dbReference type="ARBA" id="ARBA00022448"/>
    </source>
</evidence>
<feature type="domain" description="ABC transporter" evidence="12">
    <location>
        <begin position="1240"/>
        <end position="1481"/>
    </location>
</feature>
<feature type="region of interest" description="Disordered" evidence="10">
    <location>
        <begin position="828"/>
        <end position="875"/>
    </location>
</feature>
<sequence length="1510" mass="166679">MGSNAAPAPAPAATPVKDSEGKTKPLQRAKPAHEKRTWPEDYDRDAPEGFALSFGRWMTRIWNNWTYSYMNVVLSKGAAINGASAKQKHNRNSNEPNTNIAEDSHDPSSSSDTDKNDDDGAVEDIHLTSDDLWPVPRKMQSTRLVNMFESNWKNASRTRTSPNATTTKRQLMKTLWKIATPTFLPAGIFQFVSTVLVSVMPLVVRRFLSILEKETTDGSSILREGLSWAILLTVMTLLNGFATQRYRHQSVKTGIALRSAVVNMVYRHVLMLSPRGKRGLTSGEINNLVAVDAQKLYEVTQEGHLIWALPLSVVLVTWFLCLVMGPSTLVGVVVLVGFLPLIKLVTKRMTEARAQRLKYSDDRVEITCSMLLGMRTTKLNGYESKYEARIKEARSKELRWLAKEQAWWATTLLMTVSSPILAMASTFATYVLTSTESEPRVLTAADTFGVLLLFGALRFPINFAGLLIGSAAQALSATRRICAFLDRPLREGGSRGEEQDPTGSLRLLESDGDKDNKDIPLILTNGRFRVGVAPEDLTESSSIVNDNETDSNVDNNSDAAAIKNITDQSTSLGENYNNNIENGNRDNLSFTVSEFNFELRRGEVMVVCGPVGSGKSTLLNGILDEAEALGPNWSESATASTYSTPMVQKNGRISYAPQDPFILNLSLRENILFGSDFDVERYNRVLDACALRPDIEQLGGSDLVQIGERGVTLSGGQRQRVSLARAAYKQPDSSCILLDDPFSALDSGTGKIVFEQLIAGPDALLRDSAVLLVTHASHFISHRAVDKVLLMVNGRNEFLGTWEELTHFNDEEHDDQTRRAVDHIQSQIRENTDGHNHESTATKEGDSSSSNLDNKNGKSSHHFQQQPEESSSINDNKIMQQELREHGLSSMKTWILWFKRAGGAWFGMTIFFFLFLDRFAYVAVEWFLASWTSGAYEPVTILGVDFDAQSDGLQAQAQYLKVFASIILVSLLATAVRSEFAVTGGVRATKNVFNSMLESVLSAPMSYFETVPMGRILNRFTYDTDVNDVTLTQKISMFIISCSWYVASIAVQVAIIPWSALALFPVSMLYLLFMHYYRLTGPDLQRIDALSRSPIQSMISECLEGSTSIRIFHQKVNFVRKFEEIVDVNSSALLNYISVQRWLSLRMEILGSVVVMIATVLLVCLNETMRLSAGLAGLLITWSANFTITLNFLVQTFSETEAAITAIERVDAMADLPSEKSRETAKEFLPPTSWPEQGLLEFKNVSLRYREGLPLALDNLSFAIPAGKTCGIVGRTGAGKSSITVALFRLVEVESGSMLLDDVDLTTLGLSDVRGRGMSIIPQDPFLAGANLRECLDPFGQRTDDEIMEALESVRMGRSSYSGVAPPSVEVVLSTKLEEGGSNYSVGERQLLNLARALLSQPKVLVLDEATASIDGETDAFIQKMLRTRFPNTTLVTIAHRLNTIMDYDYVLVMDAGKAAEFDAPAKLLGGGDGDEKGIFSQLVDATGAESSKALRQMAKESWESKNALQ</sequence>
<evidence type="ECO:0000256" key="1">
    <source>
        <dbReference type="ARBA" id="ARBA00004141"/>
    </source>
</evidence>
<dbReference type="PANTHER" id="PTHR24223">
    <property type="entry name" value="ATP-BINDING CASSETTE SUB-FAMILY C"/>
    <property type="match status" value="1"/>
</dbReference>
<dbReference type="Proteomes" id="UP000291116">
    <property type="component" value="Unassembled WGS sequence"/>
</dbReference>
<feature type="transmembrane region" description="Helical" evidence="11">
    <location>
        <begin position="959"/>
        <end position="976"/>
    </location>
</feature>
<dbReference type="SUPFAM" id="SSF90123">
    <property type="entry name" value="ABC transporter transmembrane region"/>
    <property type="match status" value="2"/>
</dbReference>
<keyword evidence="15" id="KW-1185">Reference proteome</keyword>
<dbReference type="Gene3D" id="3.40.50.300">
    <property type="entry name" value="P-loop containing nucleotide triphosphate hydrolases"/>
    <property type="match status" value="2"/>
</dbReference>
<dbReference type="InterPro" id="IPR044726">
    <property type="entry name" value="ABCC_6TM_D2"/>
</dbReference>
<feature type="transmembrane region" description="Helical" evidence="11">
    <location>
        <begin position="1173"/>
        <end position="1194"/>
    </location>
</feature>
<dbReference type="PROSITE" id="PS50893">
    <property type="entry name" value="ABC_TRANSPORTER_2"/>
    <property type="match status" value="2"/>
</dbReference>
<feature type="transmembrane region" description="Helical" evidence="11">
    <location>
        <begin position="329"/>
        <end position="346"/>
    </location>
</feature>
<dbReference type="FunFam" id="1.20.1560.10:FF:000006">
    <property type="entry name" value="ATP-binding cassette, sub-family C (CFTR/MRP), member 9"/>
    <property type="match status" value="1"/>
</dbReference>
<dbReference type="PROSITE" id="PS00211">
    <property type="entry name" value="ABC_TRANSPORTER_1"/>
    <property type="match status" value="2"/>
</dbReference>
<dbReference type="Gene3D" id="1.20.1560.10">
    <property type="entry name" value="ABC transporter type 1, transmembrane domain"/>
    <property type="match status" value="2"/>
</dbReference>
<feature type="compositionally biased region" description="Basic and acidic residues" evidence="10">
    <location>
        <begin position="830"/>
        <end position="846"/>
    </location>
</feature>
<feature type="transmembrane region" description="Helical" evidence="11">
    <location>
        <begin position="225"/>
        <end position="242"/>
    </location>
</feature>
<dbReference type="GO" id="GO:0140359">
    <property type="term" value="F:ABC-type transporter activity"/>
    <property type="evidence" value="ECO:0007669"/>
    <property type="project" value="InterPro"/>
</dbReference>
<accession>A0A448Z6A6</accession>
<dbReference type="EMBL" id="CAACVS010000131">
    <property type="protein sequence ID" value="VEU37559.1"/>
    <property type="molecule type" value="Genomic_DNA"/>
</dbReference>
<dbReference type="InterPro" id="IPR011527">
    <property type="entry name" value="ABC1_TM_dom"/>
</dbReference>
<dbReference type="InterPro" id="IPR003439">
    <property type="entry name" value="ABC_transporter-like_ATP-bd"/>
</dbReference>
<feature type="transmembrane region" description="Helical" evidence="11">
    <location>
        <begin position="894"/>
        <end position="916"/>
    </location>
</feature>
<feature type="transmembrane region" description="Helical" evidence="11">
    <location>
        <begin position="305"/>
        <end position="323"/>
    </location>
</feature>
<dbReference type="FunFam" id="1.20.1560.10:FF:000013">
    <property type="entry name" value="ABC transporter C family member 2"/>
    <property type="match status" value="1"/>
</dbReference>
<feature type="region of interest" description="Disordered" evidence="10">
    <location>
        <begin position="84"/>
        <end position="121"/>
    </location>
</feature>
<evidence type="ECO:0008006" key="16">
    <source>
        <dbReference type="Google" id="ProtNLM"/>
    </source>
</evidence>
<feature type="transmembrane region" description="Helical" evidence="11">
    <location>
        <begin position="1044"/>
        <end position="1073"/>
    </location>
</feature>
<keyword evidence="9 11" id="KW-0472">Membrane</keyword>
<evidence type="ECO:0000313" key="15">
    <source>
        <dbReference type="Proteomes" id="UP000291116"/>
    </source>
</evidence>
<evidence type="ECO:0000313" key="14">
    <source>
        <dbReference type="EMBL" id="VEU37559.1"/>
    </source>
</evidence>
<evidence type="ECO:0000256" key="2">
    <source>
        <dbReference type="ARBA" id="ARBA00009726"/>
    </source>
</evidence>
<comment type="similarity">
    <text evidence="2">Belongs to the ABC transporter superfamily. ABCC family. Conjugate transporter (TC 3.A.1.208) subfamily.</text>
</comment>
<dbReference type="CDD" id="cd03244">
    <property type="entry name" value="ABCC_MRP_domain2"/>
    <property type="match status" value="1"/>
</dbReference>
<dbReference type="SUPFAM" id="SSF52540">
    <property type="entry name" value="P-loop containing nucleoside triphosphate hydrolases"/>
    <property type="match status" value="2"/>
</dbReference>
<feature type="transmembrane region" description="Helical" evidence="11">
    <location>
        <begin position="448"/>
        <end position="471"/>
    </location>
</feature>
<reference evidence="14 15" key="1">
    <citation type="submission" date="2019-01" db="EMBL/GenBank/DDBJ databases">
        <authorList>
            <person name="Ferrante I. M."/>
        </authorList>
    </citation>
    <scope>NUCLEOTIDE SEQUENCE [LARGE SCALE GENOMIC DNA]</scope>
    <source>
        <strain evidence="14 15">B856</strain>
    </source>
</reference>
<gene>
    <name evidence="14" type="ORF">PSNMU_V1.4_AUG-EV-PASAV3_0043620</name>
</gene>
<evidence type="ECO:0000256" key="8">
    <source>
        <dbReference type="ARBA" id="ARBA00022989"/>
    </source>
</evidence>
<evidence type="ECO:0000256" key="5">
    <source>
        <dbReference type="ARBA" id="ARBA00022737"/>
    </source>
</evidence>
<proteinExistence type="inferred from homology"/>